<evidence type="ECO:0000313" key="1">
    <source>
        <dbReference type="EMBL" id="KAI0084488.1"/>
    </source>
</evidence>
<sequence>MSSNSFRDSLIVIIDTSRTLIRAGHGLHDLLRTPSVTLTARVGLRRTVNGDAQQVNGDASGETSASTSKLPELSVKVTDYLVGAQLDEALAAGQEIDLYWPFSEGEVSDWTQAEALWKHTLFSLLHLRRIQMESPVLLTFFPSLSRSTYQRLSQLFFERFNVAAFSILERPIAQFYAALTSNTDLSGLVVDIDDRSTDIYPIHDNLLIHNAHVVVDYGIRDCEHYLAHLLLSNSSVVSTLSPAENPLSSEQLHETLVEVARQVWQEGLVKVLAEGEAADLDDEGVTDIAAVVVAGKEKAVIESSLKKRASQKASAAEQARAKEIEALDLVTIEFKGKSLTLGKERHRFCEPLFDPSLLREIPGIPEKTRGQASVLPLQNAVGHAVSLTEVDARQYIYQGLFVTGELTNHIKGLGAALQTRLAPFILSTVDQQNEVQPKGIRVLKISEYFAEYREKGDGLAAFLGASIIAKITFVNDSSGKNFVSKADYAEKGPKAIIEMSPALL</sequence>
<protein>
    <submittedName>
        <fullName evidence="1">Actin-like ATPase domain-containing protein</fullName>
    </submittedName>
</protein>
<evidence type="ECO:0000313" key="2">
    <source>
        <dbReference type="Proteomes" id="UP001055072"/>
    </source>
</evidence>
<keyword evidence="2" id="KW-1185">Reference proteome</keyword>
<name>A0ACB8TR74_9APHY</name>
<gene>
    <name evidence="1" type="ORF">BDY19DRAFT_997701</name>
</gene>
<reference evidence="1" key="1">
    <citation type="journal article" date="2021" name="Environ. Microbiol.">
        <title>Gene family expansions and transcriptome signatures uncover fungal adaptations to wood decay.</title>
        <authorList>
            <person name="Hage H."/>
            <person name="Miyauchi S."/>
            <person name="Viragh M."/>
            <person name="Drula E."/>
            <person name="Min B."/>
            <person name="Chaduli D."/>
            <person name="Navarro D."/>
            <person name="Favel A."/>
            <person name="Norest M."/>
            <person name="Lesage-Meessen L."/>
            <person name="Balint B."/>
            <person name="Merenyi Z."/>
            <person name="de Eugenio L."/>
            <person name="Morin E."/>
            <person name="Martinez A.T."/>
            <person name="Baldrian P."/>
            <person name="Stursova M."/>
            <person name="Martinez M.J."/>
            <person name="Novotny C."/>
            <person name="Magnuson J.K."/>
            <person name="Spatafora J.W."/>
            <person name="Maurice S."/>
            <person name="Pangilinan J."/>
            <person name="Andreopoulos W."/>
            <person name="LaButti K."/>
            <person name="Hundley H."/>
            <person name="Na H."/>
            <person name="Kuo A."/>
            <person name="Barry K."/>
            <person name="Lipzen A."/>
            <person name="Henrissat B."/>
            <person name="Riley R."/>
            <person name="Ahrendt S."/>
            <person name="Nagy L.G."/>
            <person name="Grigoriev I.V."/>
            <person name="Martin F."/>
            <person name="Rosso M.N."/>
        </authorList>
    </citation>
    <scope>NUCLEOTIDE SEQUENCE</scope>
    <source>
        <strain evidence="1">CBS 384.51</strain>
    </source>
</reference>
<dbReference type="Proteomes" id="UP001055072">
    <property type="component" value="Unassembled WGS sequence"/>
</dbReference>
<accession>A0ACB8TR74</accession>
<proteinExistence type="predicted"/>
<organism evidence="1 2">
    <name type="scientific">Irpex rosettiformis</name>
    <dbReference type="NCBI Taxonomy" id="378272"/>
    <lineage>
        <taxon>Eukaryota</taxon>
        <taxon>Fungi</taxon>
        <taxon>Dikarya</taxon>
        <taxon>Basidiomycota</taxon>
        <taxon>Agaricomycotina</taxon>
        <taxon>Agaricomycetes</taxon>
        <taxon>Polyporales</taxon>
        <taxon>Irpicaceae</taxon>
        <taxon>Irpex</taxon>
    </lineage>
</organism>
<comment type="caution">
    <text evidence="1">The sequence shown here is derived from an EMBL/GenBank/DDBJ whole genome shotgun (WGS) entry which is preliminary data.</text>
</comment>
<dbReference type="EMBL" id="MU274942">
    <property type="protein sequence ID" value="KAI0084488.1"/>
    <property type="molecule type" value="Genomic_DNA"/>
</dbReference>